<evidence type="ECO:0000256" key="6">
    <source>
        <dbReference type="SAM" id="Phobius"/>
    </source>
</evidence>
<dbReference type="Proteomes" id="UP000029644">
    <property type="component" value="Unassembled WGS sequence"/>
</dbReference>
<evidence type="ECO:0000313" key="8">
    <source>
        <dbReference type="Proteomes" id="UP000029644"/>
    </source>
</evidence>
<feature type="transmembrane region" description="Helical" evidence="6">
    <location>
        <begin position="109"/>
        <end position="132"/>
    </location>
</feature>
<dbReference type="AlphaFoldDB" id="A0A090VJM8"/>
<dbReference type="GO" id="GO:0005886">
    <property type="term" value="C:plasma membrane"/>
    <property type="evidence" value="ECO:0007669"/>
    <property type="project" value="UniProtKB-SubCell"/>
</dbReference>
<comment type="caution">
    <text evidence="7">The sequence shown here is derived from an EMBL/GenBank/DDBJ whole genome shotgun (WGS) entry which is preliminary data.</text>
</comment>
<feature type="transmembrane region" description="Helical" evidence="6">
    <location>
        <begin position="276"/>
        <end position="295"/>
    </location>
</feature>
<evidence type="ECO:0000256" key="4">
    <source>
        <dbReference type="ARBA" id="ARBA00022989"/>
    </source>
</evidence>
<evidence type="ECO:0000313" key="7">
    <source>
        <dbReference type="EMBL" id="GAL64931.1"/>
    </source>
</evidence>
<proteinExistence type="predicted"/>
<evidence type="ECO:0000256" key="3">
    <source>
        <dbReference type="ARBA" id="ARBA00022692"/>
    </source>
</evidence>
<accession>A0A090VJM8</accession>
<feature type="transmembrane region" description="Helical" evidence="6">
    <location>
        <begin position="366"/>
        <end position="388"/>
    </location>
</feature>
<feature type="transmembrane region" description="Helical" evidence="6">
    <location>
        <begin position="315"/>
        <end position="346"/>
    </location>
</feature>
<evidence type="ECO:0000256" key="1">
    <source>
        <dbReference type="ARBA" id="ARBA00004651"/>
    </source>
</evidence>
<feature type="transmembrane region" description="Helical" evidence="6">
    <location>
        <begin position="27"/>
        <end position="45"/>
    </location>
</feature>
<feature type="transmembrane region" description="Helical" evidence="6">
    <location>
        <begin position="172"/>
        <end position="191"/>
    </location>
</feature>
<feature type="transmembrane region" description="Helical" evidence="6">
    <location>
        <begin position="400"/>
        <end position="425"/>
    </location>
</feature>
<feature type="transmembrane region" description="Helical" evidence="6">
    <location>
        <begin position="246"/>
        <end position="269"/>
    </location>
</feature>
<sequence>MYKPLFDNNQGEINKIISVLGYIYKKIGIAVLIIAVILSCFFPIIFDKVSISLPIIYFCFFTFLASSLLGYFVNYHSSLLYTDQKGYIIAIYHQSATLVKILLQTLSAFYFKSFVLWIAIEFVFTIVAAIIIRWKIKQEYPWLNLNLIASKDDIANYQDIFKKIKQVFFHKFSYVIFTSTDQLLIYVYVSLESVAYYNNYLLVFSKASSLLNNVLEGTKAAIGNLVAENDPEKIKKVFWEMMSLRFFIGGFLFLTLFYLTEPFISLWLGEKYVMDNYMLILLLINLFLTQLVIPVENFLNAYGLFQDTWAPTTQAVLNIIISIILGQMYGINGIILGSLLSTLLIIFPWKPYFLYKNGFKKTVSEYWLGFLKLSFAFAVTLALLHYVFFDIFLSEKADSAFSWVFLAIKTSLLVVLSYGSILYLVSEGFRSLSNRFYVMALNGYNKLVNKKGKE</sequence>
<dbReference type="PANTHER" id="PTHR30250:SF26">
    <property type="entry name" value="PSMA PROTEIN"/>
    <property type="match status" value="1"/>
</dbReference>
<name>A0A090VJM8_9FLAO</name>
<evidence type="ECO:0000256" key="2">
    <source>
        <dbReference type="ARBA" id="ARBA00022475"/>
    </source>
</evidence>
<feature type="transmembrane region" description="Helical" evidence="6">
    <location>
        <begin position="51"/>
        <end position="74"/>
    </location>
</feature>
<feature type="transmembrane region" description="Helical" evidence="6">
    <location>
        <begin position="86"/>
        <end position="103"/>
    </location>
</feature>
<protein>
    <submittedName>
        <fullName evidence="7">O-antigen flippase Wzx</fullName>
    </submittedName>
</protein>
<evidence type="ECO:0000256" key="5">
    <source>
        <dbReference type="ARBA" id="ARBA00023136"/>
    </source>
</evidence>
<keyword evidence="5 6" id="KW-0472">Membrane</keyword>
<keyword evidence="4 6" id="KW-1133">Transmembrane helix</keyword>
<comment type="subcellular location">
    <subcellularLocation>
        <location evidence="1">Cell membrane</location>
        <topology evidence="1">Multi-pass membrane protein</topology>
    </subcellularLocation>
</comment>
<gene>
    <name evidence="7" type="ORF">JCM19300_35</name>
</gene>
<dbReference type="EMBL" id="BBNQ01000026">
    <property type="protein sequence ID" value="GAL64931.1"/>
    <property type="molecule type" value="Genomic_DNA"/>
</dbReference>
<keyword evidence="2" id="KW-1003">Cell membrane</keyword>
<reference evidence="7 8" key="1">
    <citation type="journal article" date="2014" name="Genome Announc.">
        <title>Draft Genome Sequences of Marine Flavobacterium Algibacter lectus Strains SS8 and NR4.</title>
        <authorList>
            <person name="Takatani N."/>
            <person name="Nakanishi M."/>
            <person name="Meirelles P."/>
            <person name="Mino S."/>
            <person name="Suda W."/>
            <person name="Oshima K."/>
            <person name="Hattori M."/>
            <person name="Ohkuma M."/>
            <person name="Hosokawa M."/>
            <person name="Miyashita K."/>
            <person name="Thompson F.L."/>
            <person name="Niwa A."/>
            <person name="Sawabe T."/>
            <person name="Sawabe T."/>
        </authorList>
    </citation>
    <scope>NUCLEOTIDE SEQUENCE [LARGE SCALE GENOMIC DNA]</scope>
    <source>
        <strain evidence="7 8">JCM 19300</strain>
    </source>
</reference>
<dbReference type="InterPro" id="IPR050833">
    <property type="entry name" value="Poly_Biosynth_Transport"/>
</dbReference>
<dbReference type="PANTHER" id="PTHR30250">
    <property type="entry name" value="PST FAMILY PREDICTED COLANIC ACID TRANSPORTER"/>
    <property type="match status" value="1"/>
</dbReference>
<organism evidence="7 8">
    <name type="scientific">Algibacter lectus</name>
    <dbReference type="NCBI Taxonomy" id="221126"/>
    <lineage>
        <taxon>Bacteria</taxon>
        <taxon>Pseudomonadati</taxon>
        <taxon>Bacteroidota</taxon>
        <taxon>Flavobacteriia</taxon>
        <taxon>Flavobacteriales</taxon>
        <taxon>Flavobacteriaceae</taxon>
        <taxon>Algibacter</taxon>
    </lineage>
</organism>
<keyword evidence="3 6" id="KW-0812">Transmembrane</keyword>